<dbReference type="AlphaFoldDB" id="A0A9D1Y4G2"/>
<comment type="caution">
    <text evidence="1">The sequence shown here is derived from an EMBL/GenBank/DDBJ whole genome shotgun (WGS) entry which is preliminary data.</text>
</comment>
<dbReference type="GO" id="GO:0062192">
    <property type="term" value="F:L-rhamnose mutarotase activity"/>
    <property type="evidence" value="ECO:0007669"/>
    <property type="project" value="UniProtKB-EC"/>
</dbReference>
<reference evidence="1" key="2">
    <citation type="submission" date="2021-04" db="EMBL/GenBank/DDBJ databases">
        <authorList>
            <person name="Gilroy R."/>
        </authorList>
    </citation>
    <scope>NUCLEOTIDE SEQUENCE</scope>
    <source>
        <strain evidence="1">ChiHecec2B26-7398</strain>
    </source>
</reference>
<dbReference type="EMBL" id="DXEI01000108">
    <property type="protein sequence ID" value="HIX95220.1"/>
    <property type="molecule type" value="Genomic_DNA"/>
</dbReference>
<proteinExistence type="predicted"/>
<reference evidence="1" key="1">
    <citation type="journal article" date="2021" name="PeerJ">
        <title>Extensive microbial diversity within the chicken gut microbiome revealed by metagenomics and culture.</title>
        <authorList>
            <person name="Gilroy R."/>
            <person name="Ravi A."/>
            <person name="Getino M."/>
            <person name="Pursley I."/>
            <person name="Horton D.L."/>
            <person name="Alikhan N.F."/>
            <person name="Baker D."/>
            <person name="Gharbi K."/>
            <person name="Hall N."/>
            <person name="Watson M."/>
            <person name="Adriaenssens E.M."/>
            <person name="Foster-Nyarko E."/>
            <person name="Jarju S."/>
            <person name="Secka A."/>
            <person name="Antonio M."/>
            <person name="Oren A."/>
            <person name="Chaudhuri R.R."/>
            <person name="La Ragione R."/>
            <person name="Hildebrand F."/>
            <person name="Pallen M.J."/>
        </authorList>
    </citation>
    <scope>NUCLEOTIDE SEQUENCE</scope>
    <source>
        <strain evidence="1">ChiHecec2B26-7398</strain>
    </source>
</reference>
<keyword evidence="1" id="KW-0413">Isomerase</keyword>
<dbReference type="PANTHER" id="PTHR34389">
    <property type="entry name" value="L-RHAMNOSE MUTAROTASE"/>
    <property type="match status" value="1"/>
</dbReference>
<organism evidence="1 2">
    <name type="scientific">Candidatus Gemmiger excrementipullorum</name>
    <dbReference type="NCBI Taxonomy" id="2838610"/>
    <lineage>
        <taxon>Bacteria</taxon>
        <taxon>Bacillati</taxon>
        <taxon>Bacillota</taxon>
        <taxon>Clostridia</taxon>
        <taxon>Eubacteriales</taxon>
        <taxon>Gemmiger</taxon>
    </lineage>
</organism>
<dbReference type="SUPFAM" id="SSF54909">
    <property type="entry name" value="Dimeric alpha+beta barrel"/>
    <property type="match status" value="1"/>
</dbReference>
<gene>
    <name evidence="1" type="ORF">H9846_07155</name>
</gene>
<protein>
    <submittedName>
        <fullName evidence="1">L-rhamnose mutarotase</fullName>
        <ecNumber evidence="1">5.1.3.32</ecNumber>
    </submittedName>
</protein>
<sequence length="105" mass="12034">MERMAWRGRIKPGCKAEYIRRHNEIWPEMVEVLKAAGICNYTIFADGDELFGYYECARGVAFAERTQAESAVVDRWNAYMADILELVMDPATGAQPKLEPVFRLD</sequence>
<dbReference type="InterPro" id="IPR011008">
    <property type="entry name" value="Dimeric_a/b-barrel"/>
</dbReference>
<evidence type="ECO:0000313" key="2">
    <source>
        <dbReference type="Proteomes" id="UP000886751"/>
    </source>
</evidence>
<dbReference type="Gene3D" id="3.30.70.100">
    <property type="match status" value="1"/>
</dbReference>
<evidence type="ECO:0000313" key="1">
    <source>
        <dbReference type="EMBL" id="HIX95220.1"/>
    </source>
</evidence>
<dbReference type="InterPro" id="IPR008000">
    <property type="entry name" value="Rham/fucose_mutarotase"/>
</dbReference>
<dbReference type="GO" id="GO:0019301">
    <property type="term" value="P:rhamnose catabolic process"/>
    <property type="evidence" value="ECO:0007669"/>
    <property type="project" value="TreeGrafter"/>
</dbReference>
<dbReference type="PANTHER" id="PTHR34389:SF2">
    <property type="entry name" value="L-RHAMNOSE MUTAROTASE"/>
    <property type="match status" value="1"/>
</dbReference>
<dbReference type="Proteomes" id="UP000886751">
    <property type="component" value="Unassembled WGS sequence"/>
</dbReference>
<dbReference type="EC" id="5.1.3.32" evidence="1"/>
<dbReference type="Pfam" id="PF05336">
    <property type="entry name" value="rhaM"/>
    <property type="match status" value="1"/>
</dbReference>
<accession>A0A9D1Y4G2</accession>
<name>A0A9D1Y4G2_9FIRM</name>